<dbReference type="Gene3D" id="3.40.50.1820">
    <property type="entry name" value="alpha/beta hydrolase"/>
    <property type="match status" value="1"/>
</dbReference>
<comment type="similarity">
    <text evidence="1 5">Belongs to the type-B carboxylesterase/lipase family.</text>
</comment>
<proteinExistence type="evidence at transcript level"/>
<dbReference type="SUPFAM" id="SSF53474">
    <property type="entry name" value="alpha/beta-Hydrolases"/>
    <property type="match status" value="1"/>
</dbReference>
<dbReference type="FunFam" id="3.40.50.1820:FF:000092">
    <property type="entry name" value="Carboxylic ester hydrolase"/>
    <property type="match status" value="1"/>
</dbReference>
<evidence type="ECO:0000256" key="5">
    <source>
        <dbReference type="RuleBase" id="RU361235"/>
    </source>
</evidence>
<dbReference type="PANTHER" id="PTHR43142:SF1">
    <property type="entry name" value="CARBOXYLIC ESTER HYDROLASE"/>
    <property type="match status" value="1"/>
</dbReference>
<dbReference type="PROSITE" id="PS00122">
    <property type="entry name" value="CARBOXYLESTERASE_B_1"/>
    <property type="match status" value="1"/>
</dbReference>
<keyword evidence="2" id="KW-0719">Serine esterase</keyword>
<evidence type="ECO:0000259" key="6">
    <source>
        <dbReference type="Pfam" id="PF00135"/>
    </source>
</evidence>
<dbReference type="PANTHER" id="PTHR43142">
    <property type="entry name" value="CARBOXYLIC ESTER HYDROLASE"/>
    <property type="match status" value="1"/>
</dbReference>
<dbReference type="InterPro" id="IPR002018">
    <property type="entry name" value="CarbesteraseB"/>
</dbReference>
<evidence type="ECO:0000256" key="4">
    <source>
        <dbReference type="ARBA" id="ARBA00023180"/>
    </source>
</evidence>
<evidence type="ECO:0000256" key="2">
    <source>
        <dbReference type="ARBA" id="ARBA00022487"/>
    </source>
</evidence>
<dbReference type="InterPro" id="IPR019819">
    <property type="entry name" value="Carboxylesterase_B_CS"/>
</dbReference>
<name>A0A2Z4HPT0_9HEMI</name>
<dbReference type="EC" id="3.1.1.-" evidence="5"/>
<evidence type="ECO:0000313" key="7">
    <source>
        <dbReference type="EMBL" id="AWW17117.1"/>
    </source>
</evidence>
<dbReference type="GO" id="GO:0052689">
    <property type="term" value="F:carboxylic ester hydrolase activity"/>
    <property type="evidence" value="ECO:0007669"/>
    <property type="project" value="UniProtKB-KW"/>
</dbReference>
<protein>
    <recommendedName>
        <fullName evidence="5">Carboxylic ester hydrolase</fullName>
        <ecNumber evidence="5">3.1.1.-</ecNumber>
    </recommendedName>
</protein>
<dbReference type="AlphaFoldDB" id="A0A2Z4HPT0"/>
<evidence type="ECO:0000256" key="1">
    <source>
        <dbReference type="ARBA" id="ARBA00005964"/>
    </source>
</evidence>
<keyword evidence="4" id="KW-0325">Glycoprotein</keyword>
<dbReference type="InterPro" id="IPR019826">
    <property type="entry name" value="Carboxylesterase_B_AS"/>
</dbReference>
<sequence>MSTDCIVHVVQGAVKGQQKVSSVFSKKKFYAFQGIPYAKPPVGLLRFKDPQQCESWSGVRDALSEPEICPQKHIILREVLGNEDCLYLNVYTPQLPNEASTLKAVMVWIHGGGFSFGSGNTDLHGPDYLMEQDVVLVTLNYRVGAFGFLSLENNDVPGNAGLKDQLMALRWVQQNIARFGGDPNNVTLFGESAGGASVHYHLLSPLSKGLFKRAIIQSASCTNQWALLSNAKERTFRLGEILGLQTENPGELLKFLQQVPSLDIVNSQFKTLTSVDKRNTLAFPFVPSIEVPGTGHNFLTIHPKTALRQGHFAHIPIMIGVTSKEGMVLLNDIPHTTEYFKVLDSNFERIVPLNIGLPNDSMERAVEKLKHLYFGDKSISWETLTHYIDFFGDILFYLGVNETVKAHAKLSKAPLYCYEFTYEGNLGMLKNVLKMKYPEGIDLSGVAHADDLGYIFKQNIPGLPTLEPGSEDEKVITRVTKMWTEFAKTGNPNAPGLGVKWESVSRNKLCYLEIGKSMKMVNGLPHSKRVEFWEKLLNPALKEKL</sequence>
<feature type="domain" description="Carboxylesterase type B" evidence="6">
    <location>
        <begin position="6"/>
        <end position="533"/>
    </location>
</feature>
<dbReference type="EMBL" id="MF163415">
    <property type="protein sequence ID" value="AWW17117.1"/>
    <property type="molecule type" value="mRNA"/>
</dbReference>
<evidence type="ECO:0000256" key="3">
    <source>
        <dbReference type="ARBA" id="ARBA00022801"/>
    </source>
</evidence>
<dbReference type="PROSITE" id="PS00941">
    <property type="entry name" value="CARBOXYLESTERASE_B_2"/>
    <property type="match status" value="1"/>
</dbReference>
<keyword evidence="3 5" id="KW-0378">Hydrolase</keyword>
<dbReference type="InterPro" id="IPR029058">
    <property type="entry name" value="AB_hydrolase_fold"/>
</dbReference>
<reference evidence="7" key="1">
    <citation type="submission" date="2017-05" db="EMBL/GenBank/DDBJ databases">
        <title>Bioinformatics of Glutathione S-transferase Genes in Salivary Glands of Cicada Subpsaltria yangi.</title>
        <authorList>
            <person name="Qi M."/>
        </authorList>
    </citation>
    <scope>NUCLEOTIDE SEQUENCE</scope>
</reference>
<dbReference type="Pfam" id="PF00135">
    <property type="entry name" value="COesterase"/>
    <property type="match status" value="1"/>
</dbReference>
<organism evidence="7">
    <name type="scientific">Subpsaltria yangi</name>
    <dbReference type="NCBI Taxonomy" id="1195109"/>
    <lineage>
        <taxon>Eukaryota</taxon>
        <taxon>Metazoa</taxon>
        <taxon>Ecdysozoa</taxon>
        <taxon>Arthropoda</taxon>
        <taxon>Hexapoda</taxon>
        <taxon>Insecta</taxon>
        <taxon>Pterygota</taxon>
        <taxon>Neoptera</taxon>
        <taxon>Paraneoptera</taxon>
        <taxon>Hemiptera</taxon>
        <taxon>Auchenorrhyncha</taxon>
        <taxon>Cicadoidea</taxon>
        <taxon>Cicadidae</taxon>
        <taxon>Tibicininae</taxon>
        <taxon>Tibicinini</taxon>
        <taxon>Subpsaltria</taxon>
    </lineage>
</organism>
<accession>A0A2Z4HPT0</accession>